<dbReference type="AlphaFoldDB" id="G4TL77"/>
<keyword evidence="5" id="KW-0808">Transferase</keyword>
<dbReference type="InterPro" id="IPR011009">
    <property type="entry name" value="Kinase-like_dom_sf"/>
</dbReference>
<dbReference type="eggNOG" id="KOG1236">
    <property type="taxonomic scope" value="Eukaryota"/>
</dbReference>
<dbReference type="PANTHER" id="PTHR45890:SF1">
    <property type="entry name" value="AARF DOMAIN CONTAINING KINASE 2"/>
    <property type="match status" value="1"/>
</dbReference>
<dbReference type="InterPro" id="IPR004147">
    <property type="entry name" value="ABC1_dom"/>
</dbReference>
<dbReference type="InterPro" id="IPR052402">
    <property type="entry name" value="ADCK_kinase"/>
</dbReference>
<proteinExistence type="inferred from homology"/>
<dbReference type="InterPro" id="IPR044095">
    <property type="entry name" value="ADCK2_dom"/>
</dbReference>
<keyword evidence="3" id="KW-0472">Membrane</keyword>
<dbReference type="HOGENOM" id="CLU_006533_6_0_1"/>
<name>G4TL77_SERID</name>
<keyword evidence="6" id="KW-1185">Reference proteome</keyword>
<feature type="compositionally biased region" description="Pro residues" evidence="2">
    <location>
        <begin position="284"/>
        <end position="297"/>
    </location>
</feature>
<comment type="similarity">
    <text evidence="1">Belongs to the protein kinase superfamily. ADCK protein kinase family.</text>
</comment>
<dbReference type="EMBL" id="CAFZ01000146">
    <property type="protein sequence ID" value="CCA72060.1"/>
    <property type="molecule type" value="Genomic_DNA"/>
</dbReference>
<dbReference type="OrthoDB" id="1290869at2759"/>
<evidence type="ECO:0000313" key="5">
    <source>
        <dbReference type="EMBL" id="CCA72060.1"/>
    </source>
</evidence>
<accession>G4TL77</accession>
<comment type="caution">
    <text evidence="5">The sequence shown here is derived from an EMBL/GenBank/DDBJ whole genome shotgun (WGS) entry which is preliminary data.</text>
</comment>
<evidence type="ECO:0000256" key="1">
    <source>
        <dbReference type="ARBA" id="ARBA00009670"/>
    </source>
</evidence>
<sequence>MSKLMPIVRCSWRKPIRPVHTSLQITRHVPTRPSILHRPYSTTSKHSNVPQWLVYGAPVLVIGGVLYSLRSTNSPTLDVIIDSPACIPAKAPQPTFLIPSPPDKSFLSKIADFLRRHIFSPIRTGLRFLHLVIIFSPVVFTAPMLFIGVPDSKLGGERWGAIWWYDALTRSMQRAGPTFIKLAQWAASRRDLFSMELCNRLGSLHSTTKPHHIGHTISVVEKVFSRPFVEVFESFDPEPIGSGAIAQVYRATLRKDLLSEDYLSAKRPRTYSPFSHDTKGPLSLPVPLPPLTPDQPPPLSPTAVVAVKVLHPKVGDMIRRDLSIMSFFARVLNLLPGVHWLSLDQEVQVFGSMMNEQLDLRHEAANLKQFEDNFKNRRTAAVSFPRPLAEYTSHDLLVEEFQYAVPLGAFLRWGGESYDTAISTMGLDAFLNMLLIDNFVHADLHPGNILVKFYKPTTSFVLKSIMASLFHSKPPVDPVKTSEADAVITDLLRIRKTGTRDEWRAALHRLHDEGYQPELVFLDAGLVTTLSERNRRNFLELFRAIATFDGYRAGQLMISRSASPELAIDPETFALKMQHLILSVKAKTFSLGQIRISDVLSQVLKNVREHHVKMEGDFVNTVISVLLLEGIGRQLDPGMDLFKSALPILRQLGRTVTARDAIQDGVQGNTGAMIKFWVWLEARELINAAVVNVDEMIKVDWLSPNV</sequence>
<gene>
    <name evidence="5" type="ORF">PIIN_05996</name>
</gene>
<evidence type="ECO:0000256" key="3">
    <source>
        <dbReference type="SAM" id="Phobius"/>
    </source>
</evidence>
<organism evidence="5 6">
    <name type="scientific">Serendipita indica (strain DSM 11827)</name>
    <name type="common">Root endophyte fungus</name>
    <name type="synonym">Piriformospora indica</name>
    <dbReference type="NCBI Taxonomy" id="1109443"/>
    <lineage>
        <taxon>Eukaryota</taxon>
        <taxon>Fungi</taxon>
        <taxon>Dikarya</taxon>
        <taxon>Basidiomycota</taxon>
        <taxon>Agaricomycotina</taxon>
        <taxon>Agaricomycetes</taxon>
        <taxon>Sebacinales</taxon>
        <taxon>Serendipitaceae</taxon>
        <taxon>Serendipita</taxon>
    </lineage>
</organism>
<feature type="domain" description="ABC1 atypical kinase-like" evidence="4">
    <location>
        <begin position="204"/>
        <end position="255"/>
    </location>
</feature>
<dbReference type="FunCoup" id="G4TL77">
    <property type="interactions" value="26"/>
</dbReference>
<evidence type="ECO:0000313" key="6">
    <source>
        <dbReference type="Proteomes" id="UP000007148"/>
    </source>
</evidence>
<dbReference type="SUPFAM" id="SSF56112">
    <property type="entry name" value="Protein kinase-like (PK-like)"/>
    <property type="match status" value="1"/>
</dbReference>
<dbReference type="GO" id="GO:0016740">
    <property type="term" value="F:transferase activity"/>
    <property type="evidence" value="ECO:0007669"/>
    <property type="project" value="UniProtKB-KW"/>
</dbReference>
<protein>
    <submittedName>
        <fullName evidence="5">Related to aminoglycoside acetyltransferase regulator from P. stuartii</fullName>
    </submittedName>
</protein>
<dbReference type="STRING" id="1109443.G4TL77"/>
<dbReference type="GO" id="GO:0005739">
    <property type="term" value="C:mitochondrion"/>
    <property type="evidence" value="ECO:0007669"/>
    <property type="project" value="TreeGrafter"/>
</dbReference>
<dbReference type="OMA" id="SMVRTHH"/>
<dbReference type="InParanoid" id="G4TL77"/>
<feature type="region of interest" description="Disordered" evidence="2">
    <location>
        <begin position="270"/>
        <end position="297"/>
    </location>
</feature>
<dbReference type="CDD" id="cd13971">
    <property type="entry name" value="ADCK2-like"/>
    <property type="match status" value="1"/>
</dbReference>
<dbReference type="PANTHER" id="PTHR45890">
    <property type="entry name" value="AARF DOMAIN CONTAINING KINASE 2 (PREDICTED)"/>
    <property type="match status" value="1"/>
</dbReference>
<feature type="domain" description="ABC1 atypical kinase-like" evidence="4">
    <location>
        <begin position="304"/>
        <end position="452"/>
    </location>
</feature>
<evidence type="ECO:0000256" key="2">
    <source>
        <dbReference type="SAM" id="MobiDB-lite"/>
    </source>
</evidence>
<keyword evidence="3" id="KW-1133">Transmembrane helix</keyword>
<dbReference type="Pfam" id="PF03109">
    <property type="entry name" value="ABC1"/>
    <property type="match status" value="2"/>
</dbReference>
<dbReference type="Proteomes" id="UP000007148">
    <property type="component" value="Unassembled WGS sequence"/>
</dbReference>
<feature type="transmembrane region" description="Helical" evidence="3">
    <location>
        <begin position="128"/>
        <end position="149"/>
    </location>
</feature>
<keyword evidence="3" id="KW-0812">Transmembrane</keyword>
<reference evidence="5 6" key="1">
    <citation type="journal article" date="2011" name="PLoS Pathog.">
        <title>Endophytic Life Strategies Decoded by Genome and Transcriptome Analyses of the Mutualistic Root Symbiont Piriformospora indica.</title>
        <authorList>
            <person name="Zuccaro A."/>
            <person name="Lahrmann U."/>
            <person name="Guldener U."/>
            <person name="Langen G."/>
            <person name="Pfiffi S."/>
            <person name="Biedenkopf D."/>
            <person name="Wong P."/>
            <person name="Samans B."/>
            <person name="Grimm C."/>
            <person name="Basiewicz M."/>
            <person name="Murat C."/>
            <person name="Martin F."/>
            <person name="Kogel K.H."/>
        </authorList>
    </citation>
    <scope>NUCLEOTIDE SEQUENCE [LARGE SCALE GENOMIC DNA]</scope>
    <source>
        <strain evidence="5 6">DSM 11827</strain>
    </source>
</reference>
<evidence type="ECO:0000259" key="4">
    <source>
        <dbReference type="Pfam" id="PF03109"/>
    </source>
</evidence>